<accession>W6N6Y1</accession>
<dbReference type="NCBIfam" id="TIGR04129">
    <property type="entry name" value="CxxH_BA5709"/>
    <property type="match status" value="1"/>
</dbReference>
<comment type="caution">
    <text evidence="1">The sequence shown here is derived from an EMBL/GenBank/DDBJ whole genome shotgun (WGS) entry which is preliminary data.</text>
</comment>
<dbReference type="Pfam" id="PF14116">
    <property type="entry name" value="YyzF"/>
    <property type="match status" value="1"/>
</dbReference>
<dbReference type="OrthoDB" id="1652387at2"/>
<protein>
    <recommendedName>
        <fullName evidence="3">CxxH/CxxC protein, BA_5709 family</fullName>
    </recommendedName>
</protein>
<gene>
    <name evidence="1" type="ORF">CTDIVETGP_2060</name>
</gene>
<evidence type="ECO:0000313" key="1">
    <source>
        <dbReference type="EMBL" id="CDL91990.1"/>
    </source>
</evidence>
<dbReference type="Proteomes" id="UP000019482">
    <property type="component" value="Unassembled WGS sequence"/>
</dbReference>
<evidence type="ECO:0008006" key="3">
    <source>
        <dbReference type="Google" id="ProtNLM"/>
    </source>
</evidence>
<name>W6N6Y1_CLOTY</name>
<reference evidence="1 2" key="1">
    <citation type="journal article" date="2015" name="Genome Announc.">
        <title>Draft Genome Sequence of Clostridium tyrobutyricum Strain DIVETGP, Isolated from Cow's Milk for Grana Padano Production.</title>
        <authorList>
            <person name="Soggiu A."/>
            <person name="Piras C."/>
            <person name="Gaiarsa S."/>
            <person name="Sassera D."/>
            <person name="Roncada P."/>
            <person name="Bendixen E."/>
            <person name="Brasca M."/>
            <person name="Bonizzi L."/>
        </authorList>
    </citation>
    <scope>NUCLEOTIDE SEQUENCE [LARGE SCALE GENOMIC DNA]</scope>
    <source>
        <strain evidence="1 2">DIVETGP</strain>
    </source>
</reference>
<sequence length="66" mass="7722">MKISNKIRYSCEEHVDIALDEFLDELETFPYLTYVNNCQNSKVVHEKNIKCSYCNSNAVYSLDIKP</sequence>
<organism evidence="1 2">
    <name type="scientific">Clostridium tyrobutyricum DIVETGP</name>
    <dbReference type="NCBI Taxonomy" id="1408889"/>
    <lineage>
        <taxon>Bacteria</taxon>
        <taxon>Bacillati</taxon>
        <taxon>Bacillota</taxon>
        <taxon>Clostridia</taxon>
        <taxon>Eubacteriales</taxon>
        <taxon>Clostridiaceae</taxon>
        <taxon>Clostridium</taxon>
    </lineage>
</organism>
<proteinExistence type="predicted"/>
<keyword evidence="2" id="KW-1185">Reference proteome</keyword>
<dbReference type="AlphaFoldDB" id="W6N6Y1"/>
<dbReference type="InterPro" id="IPR025626">
    <property type="entry name" value="YyzF"/>
</dbReference>
<dbReference type="EMBL" id="CBXI010000037">
    <property type="protein sequence ID" value="CDL91990.1"/>
    <property type="molecule type" value="Genomic_DNA"/>
</dbReference>
<evidence type="ECO:0000313" key="2">
    <source>
        <dbReference type="Proteomes" id="UP000019482"/>
    </source>
</evidence>
<dbReference type="RefSeq" id="WP_017895866.1">
    <property type="nucleotide sequence ID" value="NZ_CBXI010000037.1"/>
</dbReference>